<accession>A0AAE0JBD8</accession>
<evidence type="ECO:0000256" key="10">
    <source>
        <dbReference type="ARBA" id="ARBA00023136"/>
    </source>
</evidence>
<evidence type="ECO:0000256" key="4">
    <source>
        <dbReference type="ARBA" id="ARBA00022502"/>
    </source>
</evidence>
<evidence type="ECO:0000256" key="11">
    <source>
        <dbReference type="ARBA" id="ARBA00024708"/>
    </source>
</evidence>
<sequence>MSDEPAISKPAEAERGNSGDIKTQKTPPNAVPPVTKPHRHVVSAQVYDVLTLLLVFRFINAIVLRTFFQPDEYFQALEPAWNLAFGDQSGAWLTWEWQHQLRSSLHPAIFGLAYKAAHWFLSPFFPPAFETFVLEALPKIIQSVFAALGDFYTWRLATSIFGDESNIPWTALWMTVLNPWQWYCSTRTFSNSLETTLTIAALYYWPWDLLQDAKSNKQEPLQVKGNLGSLRASLILAAVAVLLRPTNLLIWLGVLTLAVTRLTLDGESPIKRSTLLILAKEIIVCGSAVLAVSLISDRLYFGFWTFPPYKWLYFNISQSLAVFYGHMPWHYYLSQGIPLLTTTFLPFALVGLYKSTSSSKTLAVLQSNILKTLSFAVLSMVGTLSIVSHKEVRFIYPLLPILHILAAPYVFKFFTAPAASAATTTTPAEGNAAAATSTTTGPVTLRHKIFLANLLSLNLLLATYLSIFHQPAPLSVMTFLRTEFERIHPDSLSLDSSSVDQAVVPKQELFALFLTPCHSTPWRSHLAYPALRARALTCEPPLHTQPGSVERREYLDEADRFYQASSPKEDGLYGVEFLREEMWGGDGLTSGSGGHGEEIPRFIVGFEGIEEVLKKFFEEDKKGREMGVGLKKVWEGWNGAFNEDWRRRGRLVVWDTGVYDEVVAEQKRSVFD</sequence>
<keyword evidence="10 12" id="KW-0472">Membrane</keyword>
<keyword evidence="4" id="KW-0337">GPI-anchor biosynthesis</keyword>
<comment type="similarity">
    <text evidence="3">Belongs to the glycosyltransferase 22 family. PIGB subfamily.</text>
</comment>
<reference evidence="14" key="1">
    <citation type="journal article" date="2023" name="Mol. Phylogenet. Evol.">
        <title>Genome-scale phylogeny and comparative genomics of the fungal order Sordariales.</title>
        <authorList>
            <person name="Hensen N."/>
            <person name="Bonometti L."/>
            <person name="Westerberg I."/>
            <person name="Brannstrom I.O."/>
            <person name="Guillou S."/>
            <person name="Cros-Aarteil S."/>
            <person name="Calhoun S."/>
            <person name="Haridas S."/>
            <person name="Kuo A."/>
            <person name="Mondo S."/>
            <person name="Pangilinan J."/>
            <person name="Riley R."/>
            <person name="LaButti K."/>
            <person name="Andreopoulos B."/>
            <person name="Lipzen A."/>
            <person name="Chen C."/>
            <person name="Yan M."/>
            <person name="Daum C."/>
            <person name="Ng V."/>
            <person name="Clum A."/>
            <person name="Steindorff A."/>
            <person name="Ohm R.A."/>
            <person name="Martin F."/>
            <person name="Silar P."/>
            <person name="Natvig D.O."/>
            <person name="Lalanne C."/>
            <person name="Gautier V."/>
            <person name="Ament-Velasquez S.L."/>
            <person name="Kruys A."/>
            <person name="Hutchinson M.I."/>
            <person name="Powell A.J."/>
            <person name="Barry K."/>
            <person name="Miller A.N."/>
            <person name="Grigoriev I.V."/>
            <person name="Debuchy R."/>
            <person name="Gladieux P."/>
            <person name="Hiltunen Thoren M."/>
            <person name="Johannesson H."/>
        </authorList>
    </citation>
    <scope>NUCLEOTIDE SEQUENCE</scope>
    <source>
        <strain evidence="14">CBS 560.94</strain>
    </source>
</reference>
<gene>
    <name evidence="14" type="ORF">B0H65DRAFT_578310</name>
</gene>
<dbReference type="GeneID" id="87867878"/>
<protein>
    <recommendedName>
        <fullName evidence="12">Mannosyltransferase</fullName>
        <ecNumber evidence="12">2.4.1.-</ecNumber>
    </recommendedName>
</protein>
<dbReference type="RefSeq" id="XP_062679498.1">
    <property type="nucleotide sequence ID" value="XM_062830724.1"/>
</dbReference>
<evidence type="ECO:0000256" key="5">
    <source>
        <dbReference type="ARBA" id="ARBA00022676"/>
    </source>
</evidence>
<comment type="subcellular location">
    <subcellularLocation>
        <location evidence="1 12">Endoplasmic reticulum membrane</location>
        <topology evidence="1 12">Multi-pass membrane protein</topology>
    </subcellularLocation>
</comment>
<keyword evidence="6" id="KW-0808">Transferase</keyword>
<comment type="function">
    <text evidence="11">Mannosyltransferase involved in glycosylphosphatidylinositol-anchor biosynthesis. Transfers the third mannose to Man2-GlcN-acyl-PI during GPI precursor assembly.</text>
</comment>
<dbReference type="PANTHER" id="PTHR22760:SF4">
    <property type="entry name" value="GPI MANNOSYLTRANSFERASE 3"/>
    <property type="match status" value="1"/>
</dbReference>
<organism evidence="14 15">
    <name type="scientific">Neurospora tetraspora</name>
    <dbReference type="NCBI Taxonomy" id="94610"/>
    <lineage>
        <taxon>Eukaryota</taxon>
        <taxon>Fungi</taxon>
        <taxon>Dikarya</taxon>
        <taxon>Ascomycota</taxon>
        <taxon>Pezizomycotina</taxon>
        <taxon>Sordariomycetes</taxon>
        <taxon>Sordariomycetidae</taxon>
        <taxon>Sordariales</taxon>
        <taxon>Sordariaceae</taxon>
        <taxon>Neurospora</taxon>
    </lineage>
</organism>
<evidence type="ECO:0000256" key="2">
    <source>
        <dbReference type="ARBA" id="ARBA00004687"/>
    </source>
</evidence>
<evidence type="ECO:0000256" key="1">
    <source>
        <dbReference type="ARBA" id="ARBA00004477"/>
    </source>
</evidence>
<evidence type="ECO:0000256" key="3">
    <source>
        <dbReference type="ARBA" id="ARBA00006065"/>
    </source>
</evidence>
<dbReference type="GO" id="GO:0000026">
    <property type="term" value="F:alpha-1,2-mannosyltransferase activity"/>
    <property type="evidence" value="ECO:0007669"/>
    <property type="project" value="TreeGrafter"/>
</dbReference>
<keyword evidence="8 12" id="KW-0256">Endoplasmic reticulum</keyword>
<evidence type="ECO:0000256" key="7">
    <source>
        <dbReference type="ARBA" id="ARBA00022692"/>
    </source>
</evidence>
<evidence type="ECO:0000256" key="13">
    <source>
        <dbReference type="SAM" id="MobiDB-lite"/>
    </source>
</evidence>
<keyword evidence="7 12" id="KW-0812">Transmembrane</keyword>
<dbReference type="InterPro" id="IPR005599">
    <property type="entry name" value="GPI_mannosylTrfase"/>
</dbReference>
<dbReference type="GO" id="GO:0005789">
    <property type="term" value="C:endoplasmic reticulum membrane"/>
    <property type="evidence" value="ECO:0007669"/>
    <property type="project" value="UniProtKB-SubCell"/>
</dbReference>
<reference evidence="14" key="2">
    <citation type="submission" date="2023-06" db="EMBL/GenBank/DDBJ databases">
        <authorList>
            <consortium name="Lawrence Berkeley National Laboratory"/>
            <person name="Haridas S."/>
            <person name="Hensen N."/>
            <person name="Bonometti L."/>
            <person name="Westerberg I."/>
            <person name="Brannstrom I.O."/>
            <person name="Guillou S."/>
            <person name="Cros-Aarteil S."/>
            <person name="Calhoun S."/>
            <person name="Kuo A."/>
            <person name="Mondo S."/>
            <person name="Pangilinan J."/>
            <person name="Riley R."/>
            <person name="Labutti K."/>
            <person name="Andreopoulos B."/>
            <person name="Lipzen A."/>
            <person name="Chen C."/>
            <person name="Yanf M."/>
            <person name="Daum C."/>
            <person name="Ng V."/>
            <person name="Clum A."/>
            <person name="Steindorff A."/>
            <person name="Ohm R."/>
            <person name="Martin F."/>
            <person name="Silar P."/>
            <person name="Natvig D."/>
            <person name="Lalanne C."/>
            <person name="Gautier V."/>
            <person name="Ament-Velasquez S.L."/>
            <person name="Kruys A."/>
            <person name="Hutchinson M.I."/>
            <person name="Powell A.J."/>
            <person name="Barry K."/>
            <person name="Miller A.N."/>
            <person name="Grigoriev I.V."/>
            <person name="Debuchy R."/>
            <person name="Gladieux P."/>
            <person name="Thoren M.H."/>
            <person name="Johannesson H."/>
        </authorList>
    </citation>
    <scope>NUCLEOTIDE SEQUENCE</scope>
    <source>
        <strain evidence="14">CBS 560.94</strain>
    </source>
</reference>
<evidence type="ECO:0000256" key="6">
    <source>
        <dbReference type="ARBA" id="ARBA00022679"/>
    </source>
</evidence>
<evidence type="ECO:0000256" key="12">
    <source>
        <dbReference type="RuleBase" id="RU363075"/>
    </source>
</evidence>
<dbReference type="AlphaFoldDB" id="A0AAE0JBD8"/>
<evidence type="ECO:0000256" key="9">
    <source>
        <dbReference type="ARBA" id="ARBA00022989"/>
    </source>
</evidence>
<keyword evidence="5 12" id="KW-0328">Glycosyltransferase</keyword>
<evidence type="ECO:0000313" key="15">
    <source>
        <dbReference type="Proteomes" id="UP001278500"/>
    </source>
</evidence>
<feature type="transmembrane region" description="Helical" evidence="12">
    <location>
        <begin position="337"/>
        <end position="356"/>
    </location>
</feature>
<feature type="transmembrane region" description="Helical" evidence="12">
    <location>
        <begin position="394"/>
        <end position="411"/>
    </location>
</feature>
<dbReference type="GO" id="GO:0006506">
    <property type="term" value="P:GPI anchor biosynthetic process"/>
    <property type="evidence" value="ECO:0007669"/>
    <property type="project" value="UniProtKB-KW"/>
</dbReference>
<feature type="region of interest" description="Disordered" evidence="13">
    <location>
        <begin position="1"/>
        <end position="35"/>
    </location>
</feature>
<comment type="caution">
    <text evidence="14">The sequence shown here is derived from an EMBL/GenBank/DDBJ whole genome shotgun (WGS) entry which is preliminary data.</text>
</comment>
<name>A0AAE0JBD8_9PEZI</name>
<feature type="transmembrane region" description="Helical" evidence="12">
    <location>
        <begin position="449"/>
        <end position="468"/>
    </location>
</feature>
<evidence type="ECO:0000256" key="8">
    <source>
        <dbReference type="ARBA" id="ARBA00022824"/>
    </source>
</evidence>
<dbReference type="EC" id="2.4.1.-" evidence="12"/>
<dbReference type="Proteomes" id="UP001278500">
    <property type="component" value="Unassembled WGS sequence"/>
</dbReference>
<comment type="pathway">
    <text evidence="2">Glycolipid biosynthesis; glycosylphosphatidylinositol-anchor biosynthesis.</text>
</comment>
<dbReference type="PANTHER" id="PTHR22760">
    <property type="entry name" value="GLYCOSYLTRANSFERASE"/>
    <property type="match status" value="1"/>
</dbReference>
<evidence type="ECO:0000313" key="14">
    <source>
        <dbReference type="EMBL" id="KAK3340556.1"/>
    </source>
</evidence>
<dbReference type="Pfam" id="PF03901">
    <property type="entry name" value="Glyco_transf_22"/>
    <property type="match status" value="1"/>
</dbReference>
<dbReference type="EMBL" id="JAUEPP010000006">
    <property type="protein sequence ID" value="KAK3340556.1"/>
    <property type="molecule type" value="Genomic_DNA"/>
</dbReference>
<keyword evidence="9 12" id="KW-1133">Transmembrane helix</keyword>
<proteinExistence type="inferred from homology"/>
<keyword evidence="15" id="KW-1185">Reference proteome</keyword>
<feature type="transmembrane region" description="Helical" evidence="12">
    <location>
        <begin position="276"/>
        <end position="296"/>
    </location>
</feature>
<feature type="transmembrane region" description="Helical" evidence="12">
    <location>
        <begin position="368"/>
        <end position="387"/>
    </location>
</feature>